<dbReference type="RefSeq" id="WP_216873635.1">
    <property type="nucleotide sequence ID" value="NZ_JAERQM010000001.1"/>
</dbReference>
<comment type="caution">
    <text evidence="1">The sequence shown here is derived from an EMBL/GenBank/DDBJ whole genome shotgun (WGS) entry which is preliminary data.</text>
</comment>
<gene>
    <name evidence="1" type="ORF">JJQ90_06605</name>
</gene>
<dbReference type="Proteomes" id="UP000689967">
    <property type="component" value="Unassembled WGS sequence"/>
</dbReference>
<keyword evidence="2" id="KW-1185">Reference proteome</keyword>
<sequence length="63" mass="6640">METDPVTGEVTRSLASILAELRQLALVALDSGHPLAAARIAGTADLLEVDSLSLPPRPSYRGR</sequence>
<organism evidence="1 2">
    <name type="scientific">Falsiroseomonas oleicola</name>
    <dbReference type="NCBI Taxonomy" id="2801474"/>
    <lineage>
        <taxon>Bacteria</taxon>
        <taxon>Pseudomonadati</taxon>
        <taxon>Pseudomonadota</taxon>
        <taxon>Alphaproteobacteria</taxon>
        <taxon>Acetobacterales</taxon>
        <taxon>Roseomonadaceae</taxon>
        <taxon>Falsiroseomonas</taxon>
    </lineage>
</organism>
<protein>
    <submittedName>
        <fullName evidence="1">Uncharacterized protein</fullName>
    </submittedName>
</protein>
<evidence type="ECO:0000313" key="2">
    <source>
        <dbReference type="Proteomes" id="UP000689967"/>
    </source>
</evidence>
<evidence type="ECO:0000313" key="1">
    <source>
        <dbReference type="EMBL" id="MBU8543369.1"/>
    </source>
</evidence>
<dbReference type="EMBL" id="JAERQM010000001">
    <property type="protein sequence ID" value="MBU8543369.1"/>
    <property type="molecule type" value="Genomic_DNA"/>
</dbReference>
<reference evidence="1 2" key="1">
    <citation type="submission" date="2021-01" db="EMBL/GenBank/DDBJ databases">
        <title>Roseomonas sp. nov, a bacterium isolated from an oil production mixture in Yumen Oilfield.</title>
        <authorList>
            <person name="Wu D."/>
        </authorList>
    </citation>
    <scope>NUCLEOTIDE SEQUENCE [LARGE SCALE GENOMIC DNA]</scope>
    <source>
        <strain evidence="1 2">ROY-5-3</strain>
    </source>
</reference>
<accession>A0ABS6H3W9</accession>
<name>A0ABS6H3W9_9PROT</name>
<proteinExistence type="predicted"/>